<dbReference type="GO" id="GO:0043709">
    <property type="term" value="P:cell adhesion involved in single-species biofilm formation"/>
    <property type="evidence" value="ECO:0007669"/>
    <property type="project" value="TreeGrafter"/>
</dbReference>
<feature type="domain" description="GGDEF" evidence="5">
    <location>
        <begin position="319"/>
        <end position="451"/>
    </location>
</feature>
<dbReference type="EC" id="2.7.7.65" evidence="2"/>
<dbReference type="GO" id="GO:0005886">
    <property type="term" value="C:plasma membrane"/>
    <property type="evidence" value="ECO:0007669"/>
    <property type="project" value="TreeGrafter"/>
</dbReference>
<keyword evidence="4" id="KW-0812">Transmembrane</keyword>
<organism evidence="6 7">
    <name type="scientific">Alginatibacterium sediminis</name>
    <dbReference type="NCBI Taxonomy" id="2164068"/>
    <lineage>
        <taxon>Bacteria</taxon>
        <taxon>Pseudomonadati</taxon>
        <taxon>Pseudomonadota</taxon>
        <taxon>Gammaproteobacteria</taxon>
        <taxon>Alteromonadales</taxon>
        <taxon>Alteromonadaceae</taxon>
        <taxon>Alginatibacterium</taxon>
    </lineage>
</organism>
<protein>
    <recommendedName>
        <fullName evidence="2">diguanylate cyclase</fullName>
        <ecNumber evidence="2">2.7.7.65</ecNumber>
    </recommendedName>
</protein>
<dbReference type="RefSeq" id="WP_120355155.1">
    <property type="nucleotide sequence ID" value="NZ_RAQO01000006.1"/>
</dbReference>
<keyword evidence="4" id="KW-1133">Transmembrane helix</keyword>
<dbReference type="PROSITE" id="PS50887">
    <property type="entry name" value="GGDEF"/>
    <property type="match status" value="1"/>
</dbReference>
<sequence length="451" mass="51515">MGKFFQQQFISIRSAMSIISWLYFSMIVVVLSVLIYFLSSLDQLSAKELHERVSLALVNENRQELAILVEYTYWDEAYNGTFFDDEKVWADENVGSYLFETYGIDFSLALGKDNQVKFFASSETEPEIQASDILGKEINQLVLLSNELESKTQVASTYLRIGDAIYLVVGGPFIEEDNGDIRPDTFLLFGRKIDSEYLEGLTKNYQLQALELLINTVSKPSQSSLNLNSPLETLASVRWTPKVPSKDVLPSIVMVLSLFLLGTIIVSRYILTLEQANREAYENKIFFEATRDPLTQIHNRKYFMEMARKEFSVSKRYHRPFCVLMIDIDHFKNINDSYGHSFGDSALMHMADICSNVLREHDLFGRLGGEEFAVVLPNTSYEKSLQVAERVRQELMESPFAKDAKTIKMTVSIGMAELSKHEAIELLIEHADKAMYLAKSRGRNRVECYGE</sequence>
<keyword evidence="4" id="KW-0472">Membrane</keyword>
<evidence type="ECO:0000313" key="7">
    <source>
        <dbReference type="Proteomes" id="UP000286482"/>
    </source>
</evidence>
<dbReference type="Pfam" id="PF00990">
    <property type="entry name" value="GGDEF"/>
    <property type="match status" value="1"/>
</dbReference>
<dbReference type="InterPro" id="IPR043128">
    <property type="entry name" value="Rev_trsase/Diguanyl_cyclase"/>
</dbReference>
<dbReference type="SMART" id="SM00267">
    <property type="entry name" value="GGDEF"/>
    <property type="match status" value="1"/>
</dbReference>
<dbReference type="GO" id="GO:1902201">
    <property type="term" value="P:negative regulation of bacterial-type flagellum-dependent cell motility"/>
    <property type="evidence" value="ECO:0007669"/>
    <property type="project" value="TreeGrafter"/>
</dbReference>
<dbReference type="GO" id="GO:0052621">
    <property type="term" value="F:diguanylate cyclase activity"/>
    <property type="evidence" value="ECO:0007669"/>
    <property type="project" value="UniProtKB-EC"/>
</dbReference>
<feature type="transmembrane region" description="Helical" evidence="4">
    <location>
        <begin position="248"/>
        <end position="271"/>
    </location>
</feature>
<dbReference type="Gene3D" id="3.30.70.270">
    <property type="match status" value="1"/>
</dbReference>
<dbReference type="FunFam" id="3.30.70.270:FF:000001">
    <property type="entry name" value="Diguanylate cyclase domain protein"/>
    <property type="match status" value="1"/>
</dbReference>
<dbReference type="AlphaFoldDB" id="A0A420EB58"/>
<dbReference type="CDD" id="cd01949">
    <property type="entry name" value="GGDEF"/>
    <property type="match status" value="1"/>
</dbReference>
<evidence type="ECO:0000313" key="6">
    <source>
        <dbReference type="EMBL" id="RKF17929.1"/>
    </source>
</evidence>
<dbReference type="Proteomes" id="UP000286482">
    <property type="component" value="Unassembled WGS sequence"/>
</dbReference>
<comment type="catalytic activity">
    <reaction evidence="3">
        <text>2 GTP = 3',3'-c-di-GMP + 2 diphosphate</text>
        <dbReference type="Rhea" id="RHEA:24898"/>
        <dbReference type="ChEBI" id="CHEBI:33019"/>
        <dbReference type="ChEBI" id="CHEBI:37565"/>
        <dbReference type="ChEBI" id="CHEBI:58805"/>
        <dbReference type="EC" id="2.7.7.65"/>
    </reaction>
</comment>
<keyword evidence="7" id="KW-1185">Reference proteome</keyword>
<comment type="caution">
    <text evidence="6">The sequence shown here is derived from an EMBL/GenBank/DDBJ whole genome shotgun (WGS) entry which is preliminary data.</text>
</comment>
<evidence type="ECO:0000259" key="5">
    <source>
        <dbReference type="PROSITE" id="PS50887"/>
    </source>
</evidence>
<comment type="cofactor">
    <cofactor evidence="1">
        <name>Mg(2+)</name>
        <dbReference type="ChEBI" id="CHEBI:18420"/>
    </cofactor>
</comment>
<gene>
    <name evidence="6" type="ORF">DBZ36_11815</name>
</gene>
<evidence type="ECO:0000256" key="3">
    <source>
        <dbReference type="ARBA" id="ARBA00034247"/>
    </source>
</evidence>
<dbReference type="OrthoDB" id="9813903at2"/>
<proteinExistence type="predicted"/>
<dbReference type="PANTHER" id="PTHR45138:SF9">
    <property type="entry name" value="DIGUANYLATE CYCLASE DGCM-RELATED"/>
    <property type="match status" value="1"/>
</dbReference>
<dbReference type="InterPro" id="IPR029787">
    <property type="entry name" value="Nucleotide_cyclase"/>
</dbReference>
<evidence type="ECO:0000256" key="2">
    <source>
        <dbReference type="ARBA" id="ARBA00012528"/>
    </source>
</evidence>
<feature type="transmembrane region" description="Helical" evidence="4">
    <location>
        <begin position="21"/>
        <end position="39"/>
    </location>
</feature>
<name>A0A420EB58_9ALTE</name>
<dbReference type="Pfam" id="PF05228">
    <property type="entry name" value="CHASE4"/>
    <property type="match status" value="1"/>
</dbReference>
<dbReference type="EMBL" id="RAQO01000006">
    <property type="protein sequence ID" value="RKF17929.1"/>
    <property type="molecule type" value="Genomic_DNA"/>
</dbReference>
<evidence type="ECO:0000256" key="4">
    <source>
        <dbReference type="SAM" id="Phobius"/>
    </source>
</evidence>
<reference evidence="6 7" key="1">
    <citation type="submission" date="2018-09" db="EMBL/GenBank/DDBJ databases">
        <authorList>
            <person name="Wang Z."/>
        </authorList>
    </citation>
    <scope>NUCLEOTIDE SEQUENCE [LARGE SCALE GENOMIC DNA]</scope>
    <source>
        <strain evidence="6 7">ALS 81</strain>
    </source>
</reference>
<dbReference type="SUPFAM" id="SSF55073">
    <property type="entry name" value="Nucleotide cyclase"/>
    <property type="match status" value="1"/>
</dbReference>
<dbReference type="InterPro" id="IPR000160">
    <property type="entry name" value="GGDEF_dom"/>
</dbReference>
<dbReference type="PANTHER" id="PTHR45138">
    <property type="entry name" value="REGULATORY COMPONENTS OF SENSORY TRANSDUCTION SYSTEM"/>
    <property type="match status" value="1"/>
</dbReference>
<dbReference type="InterPro" id="IPR050469">
    <property type="entry name" value="Diguanylate_Cyclase"/>
</dbReference>
<dbReference type="NCBIfam" id="TIGR00254">
    <property type="entry name" value="GGDEF"/>
    <property type="match status" value="1"/>
</dbReference>
<accession>A0A420EB58</accession>
<dbReference type="InterPro" id="IPR007892">
    <property type="entry name" value="CHASE4"/>
</dbReference>
<evidence type="ECO:0000256" key="1">
    <source>
        <dbReference type="ARBA" id="ARBA00001946"/>
    </source>
</evidence>